<accession>A0A934KY42</accession>
<dbReference type="InterPro" id="IPR036736">
    <property type="entry name" value="ACP-like_sf"/>
</dbReference>
<organism evidence="1 2">
    <name type="scientific">Gelidibacter salicanalis</name>
    <dbReference type="NCBI Taxonomy" id="291193"/>
    <lineage>
        <taxon>Bacteria</taxon>
        <taxon>Pseudomonadati</taxon>
        <taxon>Bacteroidota</taxon>
        <taxon>Flavobacteriia</taxon>
        <taxon>Flavobacteriales</taxon>
        <taxon>Flavobacteriaceae</taxon>
        <taxon>Gelidibacter</taxon>
    </lineage>
</organism>
<reference evidence="1 2" key="1">
    <citation type="submission" date="2020-09" db="EMBL/GenBank/DDBJ databases">
        <title>Draft genome of Gelidibacter salicanalis PAMC21136.</title>
        <authorList>
            <person name="Park H."/>
        </authorList>
    </citation>
    <scope>NUCLEOTIDE SEQUENCE [LARGE SCALE GENOMIC DNA]</scope>
    <source>
        <strain evidence="1 2">PAMC21136</strain>
    </source>
</reference>
<dbReference type="RefSeq" id="WP_199602968.1">
    <property type="nucleotide sequence ID" value="NZ_JAEHJZ010000052.1"/>
</dbReference>
<sequence>MTNNDILLKAFVTILEIEASKIDDDLKYQSIAEWDSINHMFLINEIESVFNIEIDSEDILYFKSFKETKVALSKYNVTF</sequence>
<protein>
    <submittedName>
        <fullName evidence="1">Acyl carrier protein</fullName>
    </submittedName>
</protein>
<proteinExistence type="predicted"/>
<evidence type="ECO:0000313" key="1">
    <source>
        <dbReference type="EMBL" id="MBJ7882702.1"/>
    </source>
</evidence>
<name>A0A934KY42_9FLAO</name>
<dbReference type="Proteomes" id="UP000662373">
    <property type="component" value="Unassembled WGS sequence"/>
</dbReference>
<comment type="caution">
    <text evidence="1">The sequence shown here is derived from an EMBL/GenBank/DDBJ whole genome shotgun (WGS) entry which is preliminary data.</text>
</comment>
<dbReference type="EMBL" id="JAEHJZ010000052">
    <property type="protein sequence ID" value="MBJ7882702.1"/>
    <property type="molecule type" value="Genomic_DNA"/>
</dbReference>
<dbReference type="AlphaFoldDB" id="A0A934KY42"/>
<gene>
    <name evidence="1" type="ORF">JEM65_18870</name>
</gene>
<keyword evidence="2" id="KW-1185">Reference proteome</keyword>
<dbReference type="Gene3D" id="1.10.1200.10">
    <property type="entry name" value="ACP-like"/>
    <property type="match status" value="1"/>
</dbReference>
<evidence type="ECO:0000313" key="2">
    <source>
        <dbReference type="Proteomes" id="UP000662373"/>
    </source>
</evidence>
<dbReference type="SUPFAM" id="SSF47336">
    <property type="entry name" value="ACP-like"/>
    <property type="match status" value="1"/>
</dbReference>